<dbReference type="InterPro" id="IPR052055">
    <property type="entry name" value="Hepadnavirus_pol/RT"/>
</dbReference>
<evidence type="ECO:0000313" key="1">
    <source>
        <dbReference type="EMBL" id="EGZ12440.1"/>
    </source>
</evidence>
<feature type="non-terminal residue" evidence="1">
    <location>
        <position position="1"/>
    </location>
</feature>
<dbReference type="AlphaFoldDB" id="G4ZWR6"/>
<dbReference type="Proteomes" id="UP000002640">
    <property type="component" value="Unassembled WGS sequence"/>
</dbReference>
<dbReference type="STRING" id="1094619.G4ZWR6"/>
<dbReference type="KEGG" id="psoj:PHYSODRAFT_414669"/>
<dbReference type="PANTHER" id="PTHR33050:SF7">
    <property type="entry name" value="RIBONUCLEASE H"/>
    <property type="match status" value="1"/>
</dbReference>
<evidence type="ECO:0008006" key="3">
    <source>
        <dbReference type="Google" id="ProtNLM"/>
    </source>
</evidence>
<evidence type="ECO:0000313" key="2">
    <source>
        <dbReference type="Proteomes" id="UP000002640"/>
    </source>
</evidence>
<dbReference type="GeneID" id="20651834"/>
<name>G4ZWR6_PHYSP</name>
<accession>G4ZWR6</accession>
<dbReference type="EMBL" id="JH159157">
    <property type="protein sequence ID" value="EGZ12440.1"/>
    <property type="molecule type" value="Genomic_DNA"/>
</dbReference>
<dbReference type="RefSeq" id="XP_009532773.1">
    <property type="nucleotide sequence ID" value="XM_009534478.1"/>
</dbReference>
<gene>
    <name evidence="1" type="ORF">PHYSODRAFT_414669</name>
</gene>
<feature type="non-terminal residue" evidence="1">
    <location>
        <position position="331"/>
    </location>
</feature>
<dbReference type="InParanoid" id="G4ZWR6"/>
<proteinExistence type="predicted"/>
<dbReference type="PANTHER" id="PTHR33050">
    <property type="entry name" value="REVERSE TRANSCRIPTASE DOMAIN-CONTAINING PROTEIN"/>
    <property type="match status" value="1"/>
</dbReference>
<protein>
    <recommendedName>
        <fullName evidence="3">Reverse transcriptase domain-containing protein</fullName>
    </recommendedName>
</protein>
<keyword evidence="2" id="KW-1185">Reference proteome</keyword>
<dbReference type="SUPFAM" id="SSF56672">
    <property type="entry name" value="DNA/RNA polymerases"/>
    <property type="match status" value="1"/>
</dbReference>
<reference evidence="1 2" key="1">
    <citation type="journal article" date="2006" name="Science">
        <title>Phytophthora genome sequences uncover evolutionary origins and mechanisms of pathogenesis.</title>
        <authorList>
            <person name="Tyler B.M."/>
            <person name="Tripathy S."/>
            <person name="Zhang X."/>
            <person name="Dehal P."/>
            <person name="Jiang R.H."/>
            <person name="Aerts A."/>
            <person name="Arredondo F.D."/>
            <person name="Baxter L."/>
            <person name="Bensasson D."/>
            <person name="Beynon J.L."/>
            <person name="Chapman J."/>
            <person name="Damasceno C.M."/>
            <person name="Dorrance A.E."/>
            <person name="Dou D."/>
            <person name="Dickerman A.W."/>
            <person name="Dubchak I.L."/>
            <person name="Garbelotto M."/>
            <person name="Gijzen M."/>
            <person name="Gordon S.G."/>
            <person name="Govers F."/>
            <person name="Grunwald N.J."/>
            <person name="Huang W."/>
            <person name="Ivors K.L."/>
            <person name="Jones R.W."/>
            <person name="Kamoun S."/>
            <person name="Krampis K."/>
            <person name="Lamour K.H."/>
            <person name="Lee M.K."/>
            <person name="McDonald W.H."/>
            <person name="Medina M."/>
            <person name="Meijer H.J."/>
            <person name="Nordberg E.K."/>
            <person name="Maclean D.J."/>
            <person name="Ospina-Giraldo M.D."/>
            <person name="Morris P.F."/>
            <person name="Phuntumart V."/>
            <person name="Putnam N.H."/>
            <person name="Rash S."/>
            <person name="Rose J.K."/>
            <person name="Sakihama Y."/>
            <person name="Salamov A.A."/>
            <person name="Savidor A."/>
            <person name="Scheuring C.F."/>
            <person name="Smith B.M."/>
            <person name="Sobral B.W."/>
            <person name="Terry A."/>
            <person name="Torto-Alalibo T.A."/>
            <person name="Win J."/>
            <person name="Xu Z."/>
            <person name="Zhang H."/>
            <person name="Grigoriev I.V."/>
            <person name="Rokhsar D.S."/>
            <person name="Boore J.L."/>
        </authorList>
    </citation>
    <scope>NUCLEOTIDE SEQUENCE [LARGE SCALE GENOMIC DNA]</scope>
    <source>
        <strain evidence="1 2">P6497</strain>
    </source>
</reference>
<sequence>WTTLVEKASLSLPSAVKLFRGQTPDDPRPNKDLYELKVAAHPDMTESTINWNKIVQHGVVPQWLPVKPERQTARPPNHNSIKGHGASIRRHLRKGQLEGRYLIVDARLHDLWPELFIGPLAVVDKPGATKPDIRLINDYSFPAGASVNDYTDRSDHPPISYNPPRAIARRIHELKQLHPAAYVLLMLGDVAGAFRHIPINAESVHMFSFRYEDILVVDLSWGSCGFGWCGSPAFYTVAGRLINHLYDFGYRLDRSFTGNVWCDDHTCVEIDEGTRCFDANIALRRAMATVLGPTALNEDKFTSWATKGKALGLMWDTEAGSVSMPADKINK</sequence>
<organism evidence="1 2">
    <name type="scientific">Phytophthora sojae (strain P6497)</name>
    <name type="common">Soybean stem and root rot agent</name>
    <name type="synonym">Phytophthora megasperma f. sp. glycines</name>
    <dbReference type="NCBI Taxonomy" id="1094619"/>
    <lineage>
        <taxon>Eukaryota</taxon>
        <taxon>Sar</taxon>
        <taxon>Stramenopiles</taxon>
        <taxon>Oomycota</taxon>
        <taxon>Peronosporomycetes</taxon>
        <taxon>Peronosporales</taxon>
        <taxon>Peronosporaceae</taxon>
        <taxon>Phytophthora</taxon>
    </lineage>
</organism>
<dbReference type="InterPro" id="IPR043502">
    <property type="entry name" value="DNA/RNA_pol_sf"/>
</dbReference>